<reference evidence="2" key="1">
    <citation type="submission" date="2020-12" db="EMBL/GenBank/DDBJ databases">
        <title>Clostridium thailandense sp. nov., a novel acetogenic bacterium isolated from peat land soil in Thailand.</title>
        <authorList>
            <person name="Chaikitkaew S."/>
            <person name="Birkeland N.K."/>
        </authorList>
    </citation>
    <scope>NUCLEOTIDE SEQUENCE</scope>
    <source>
        <strain evidence="2">DSM 17425</strain>
    </source>
</reference>
<evidence type="ECO:0000313" key="2">
    <source>
        <dbReference type="EMBL" id="MBI6872120.1"/>
    </source>
</evidence>
<keyword evidence="1" id="KW-0472">Membrane</keyword>
<dbReference type="Pfam" id="PF14898">
    <property type="entry name" value="DUF4491"/>
    <property type="match status" value="1"/>
</dbReference>
<dbReference type="EMBL" id="JAEEGB010000005">
    <property type="protein sequence ID" value="MBI6872120.1"/>
    <property type="molecule type" value="Genomic_DNA"/>
</dbReference>
<gene>
    <name evidence="2" type="ORF">I6U51_05280</name>
</gene>
<sequence>MNFQGVTIGLISFLIIGIFHPIVIKAEYYFSKKIWPVFLIVGIVFIFLSISINTQTLSAILGITGFTCLWSIHEIFEQEKRVQKGWYPKKE</sequence>
<feature type="transmembrane region" description="Helical" evidence="1">
    <location>
        <begin position="6"/>
        <end position="23"/>
    </location>
</feature>
<dbReference type="RefSeq" id="WP_211141588.1">
    <property type="nucleotide sequence ID" value="NZ_JAEEGB010000005.1"/>
</dbReference>
<dbReference type="AlphaFoldDB" id="A0A934HPU0"/>
<feature type="transmembrane region" description="Helical" evidence="1">
    <location>
        <begin position="35"/>
        <end position="52"/>
    </location>
</feature>
<dbReference type="Proteomes" id="UP000622687">
    <property type="component" value="Unassembled WGS sequence"/>
</dbReference>
<proteinExistence type="predicted"/>
<organism evidence="2 3">
    <name type="scientific">Clostridium aciditolerans</name>
    <dbReference type="NCBI Taxonomy" id="339861"/>
    <lineage>
        <taxon>Bacteria</taxon>
        <taxon>Bacillati</taxon>
        <taxon>Bacillota</taxon>
        <taxon>Clostridia</taxon>
        <taxon>Eubacteriales</taxon>
        <taxon>Clostridiaceae</taxon>
        <taxon>Clostridium</taxon>
    </lineage>
</organism>
<evidence type="ECO:0000313" key="3">
    <source>
        <dbReference type="Proteomes" id="UP000622687"/>
    </source>
</evidence>
<accession>A0A934HPU0</accession>
<keyword evidence="3" id="KW-1185">Reference proteome</keyword>
<evidence type="ECO:0000256" key="1">
    <source>
        <dbReference type="SAM" id="Phobius"/>
    </source>
</evidence>
<keyword evidence="1" id="KW-1133">Transmembrane helix</keyword>
<dbReference type="InterPro" id="IPR027890">
    <property type="entry name" value="DUF4491"/>
</dbReference>
<comment type="caution">
    <text evidence="2">The sequence shown here is derived from an EMBL/GenBank/DDBJ whole genome shotgun (WGS) entry which is preliminary data.</text>
</comment>
<name>A0A934HPU0_9CLOT</name>
<keyword evidence="1" id="KW-0812">Transmembrane</keyword>
<protein>
    <submittedName>
        <fullName evidence="2">DUF4491 family protein</fullName>
    </submittedName>
</protein>